<comment type="caution">
    <text evidence="1">The sequence shown here is derived from an EMBL/GenBank/DDBJ whole genome shotgun (WGS) entry which is preliminary data.</text>
</comment>
<dbReference type="EMBL" id="JBHFFA010000002">
    <property type="protein sequence ID" value="KAL2642650.1"/>
    <property type="molecule type" value="Genomic_DNA"/>
</dbReference>
<accession>A0ABD1Z569</accession>
<protein>
    <submittedName>
        <fullName evidence="1">Uncharacterized protein</fullName>
    </submittedName>
</protein>
<sequence>MEDLGGNERTEIEGIQEAIQPILDILLNPIKLDQEEGQVGLRPTHLLDEIQSGVESSGEIELERDCKKLQVDKLDTVIAKMTERGEVGKTRVAEKGKEKGKKKQRVKMITEDYDVIVTYIENPEHYRDITGVEYGEDETFGDEEGKYLDKQVEAEVRLMSLYDYKKEYHDRYQELRMRNPEC</sequence>
<keyword evidence="2" id="KW-1185">Reference proteome</keyword>
<proteinExistence type="predicted"/>
<evidence type="ECO:0000313" key="2">
    <source>
        <dbReference type="Proteomes" id="UP001605036"/>
    </source>
</evidence>
<reference evidence="1 2" key="1">
    <citation type="submission" date="2024-09" db="EMBL/GenBank/DDBJ databases">
        <title>Chromosome-scale assembly of Riccia fluitans.</title>
        <authorList>
            <person name="Paukszto L."/>
            <person name="Sawicki J."/>
            <person name="Karawczyk K."/>
            <person name="Piernik-Szablinska J."/>
            <person name="Szczecinska M."/>
            <person name="Mazdziarz M."/>
        </authorList>
    </citation>
    <scope>NUCLEOTIDE SEQUENCE [LARGE SCALE GENOMIC DNA]</scope>
    <source>
        <strain evidence="1">Rf_01</strain>
        <tissue evidence="1">Aerial parts of the thallus</tissue>
    </source>
</reference>
<dbReference type="AlphaFoldDB" id="A0ABD1Z569"/>
<name>A0ABD1Z569_9MARC</name>
<evidence type="ECO:0000313" key="1">
    <source>
        <dbReference type="EMBL" id="KAL2642650.1"/>
    </source>
</evidence>
<dbReference type="Proteomes" id="UP001605036">
    <property type="component" value="Unassembled WGS sequence"/>
</dbReference>
<gene>
    <name evidence="1" type="ORF">R1flu_010237</name>
</gene>
<organism evidence="1 2">
    <name type="scientific">Riccia fluitans</name>
    <dbReference type="NCBI Taxonomy" id="41844"/>
    <lineage>
        <taxon>Eukaryota</taxon>
        <taxon>Viridiplantae</taxon>
        <taxon>Streptophyta</taxon>
        <taxon>Embryophyta</taxon>
        <taxon>Marchantiophyta</taxon>
        <taxon>Marchantiopsida</taxon>
        <taxon>Marchantiidae</taxon>
        <taxon>Marchantiales</taxon>
        <taxon>Ricciaceae</taxon>
        <taxon>Riccia</taxon>
    </lineage>
</organism>